<evidence type="ECO:0000256" key="10">
    <source>
        <dbReference type="ARBA" id="ARBA00029753"/>
    </source>
</evidence>
<evidence type="ECO:0000256" key="6">
    <source>
        <dbReference type="ARBA" id="ARBA00022729"/>
    </source>
</evidence>
<evidence type="ECO:0000313" key="16">
    <source>
        <dbReference type="Proteomes" id="UP001217089"/>
    </source>
</evidence>
<evidence type="ECO:0000256" key="7">
    <source>
        <dbReference type="ARBA" id="ARBA00022737"/>
    </source>
</evidence>
<dbReference type="PANTHER" id="PTHR23221:SF7">
    <property type="entry name" value="PHOSPHATIDYLINOSITOL-GLYCAN-SPECIFIC PHOSPHOLIPASE D"/>
    <property type="match status" value="1"/>
</dbReference>
<dbReference type="PANTHER" id="PTHR23221">
    <property type="entry name" value="GLYCOSYLPHOSPHATIDYLINOSITOL PHOSPHOLIPASE D"/>
    <property type="match status" value="1"/>
</dbReference>
<keyword evidence="5" id="KW-0964">Secreted</keyword>
<dbReference type="SUPFAM" id="SSF69318">
    <property type="entry name" value="Integrin alpha N-terminal domain"/>
    <property type="match status" value="1"/>
</dbReference>
<evidence type="ECO:0000256" key="5">
    <source>
        <dbReference type="ARBA" id="ARBA00022525"/>
    </source>
</evidence>
<dbReference type="InterPro" id="IPR013517">
    <property type="entry name" value="FG-GAP"/>
</dbReference>
<accession>A0ABQ9F9K1</accession>
<evidence type="ECO:0000256" key="9">
    <source>
        <dbReference type="ARBA" id="ARBA00023180"/>
    </source>
</evidence>
<dbReference type="PRINTS" id="PR00718">
    <property type="entry name" value="PHPHLIPASED"/>
</dbReference>
<evidence type="ECO:0000256" key="4">
    <source>
        <dbReference type="ARBA" id="ARBA00015988"/>
    </source>
</evidence>
<dbReference type="InterPro" id="IPR001028">
    <property type="entry name" value="Gprt_PLipase_D"/>
</dbReference>
<sequence length="497" mass="55531">MISHQAELSFKNLINNYDYRKLISKHRDAFLTGSYYPDAFYGPTCVNEKYHDVSEDTHWAPFLNATVNYIRKLPQPWDESTEKLVVFMFGMVSHQTADILWHSLGIEQGFITTMANVNFHGVYQDSHTAADYGAETVNIYLKDFSFLKLYNKHIQWLGEEVAMKETYLKVASLSPFLVNQLDDFFLGGLDDMARWTQISWNDAIIMLQNGTRSLIVEDLDGDGNDEIIAGAPGYGKDGSPQQGRVYIIHTLGLNNQSSSFVNLDNSVYTTIIDGPYMSKYCNLGHSLAVMDVNLDGHLDLILGTPFYQEPAVQCGLSVYKGISSLRQDCSISTKDIQAVGRLHIYNIGSKLKLANSSITGKVQFDMAGYSSDLGRPYGNNWYILAVSFPGTSVAGNIGSLPFVFEHAGVVVLYNVTKDGTSLTEISRFEGDRSYGRFGQFVKFEDINSDGIDDLIIGAPLRSQDPTNLKQSYGTLSTLHVIIYMILSLFMLPYMILS</sequence>
<keyword evidence="13" id="KW-0812">Transmembrane</keyword>
<keyword evidence="13" id="KW-0472">Membrane</keyword>
<dbReference type="Proteomes" id="UP001217089">
    <property type="component" value="Unassembled WGS sequence"/>
</dbReference>
<dbReference type="Pfam" id="PF00882">
    <property type="entry name" value="Zn_dep_PLPC"/>
    <property type="match status" value="1"/>
</dbReference>
<organism evidence="15 16">
    <name type="scientific">Tegillarca granosa</name>
    <name type="common">Malaysian cockle</name>
    <name type="synonym">Anadara granosa</name>
    <dbReference type="NCBI Taxonomy" id="220873"/>
    <lineage>
        <taxon>Eukaryota</taxon>
        <taxon>Metazoa</taxon>
        <taxon>Spiralia</taxon>
        <taxon>Lophotrochozoa</taxon>
        <taxon>Mollusca</taxon>
        <taxon>Bivalvia</taxon>
        <taxon>Autobranchia</taxon>
        <taxon>Pteriomorphia</taxon>
        <taxon>Arcoida</taxon>
        <taxon>Arcoidea</taxon>
        <taxon>Arcidae</taxon>
        <taxon>Tegillarca</taxon>
    </lineage>
</organism>
<comment type="similarity">
    <text evidence="2">Belongs to the GPLD1 family.</text>
</comment>
<keyword evidence="13" id="KW-1133">Transmembrane helix</keyword>
<feature type="repeat" description="FG-GAP" evidence="12">
    <location>
        <begin position="194"/>
        <end position="257"/>
    </location>
</feature>
<gene>
    <name evidence="15" type="ORF">KUTeg_009641</name>
</gene>
<comment type="caution">
    <text evidence="15">The sequence shown here is derived from an EMBL/GenBank/DDBJ whole genome shotgun (WGS) entry which is preliminary data.</text>
</comment>
<feature type="transmembrane region" description="Helical" evidence="13">
    <location>
        <begin position="472"/>
        <end position="496"/>
    </location>
</feature>
<comment type="catalytic activity">
    <reaction evidence="11">
        <text>a 6-(alpha-D-glucosaminyl)-1-(1,2-diacyl-sn-glycero-3-phospho)-1D-myo-inositol + H2O = 6-(alpha-D-glucosaminyl)-1D-myo-inositol + a 1,2-diacyl-sn-glycero-3-phosphate + H(+)</text>
        <dbReference type="Rhea" id="RHEA:10832"/>
        <dbReference type="ChEBI" id="CHEBI:15377"/>
        <dbReference type="ChEBI" id="CHEBI:15378"/>
        <dbReference type="ChEBI" id="CHEBI:57997"/>
        <dbReference type="ChEBI" id="CHEBI:58608"/>
        <dbReference type="ChEBI" id="CHEBI:58700"/>
        <dbReference type="EC" id="3.1.4.50"/>
    </reaction>
</comment>
<dbReference type="InterPro" id="IPR013519">
    <property type="entry name" value="Int_alpha_beta-p"/>
</dbReference>
<evidence type="ECO:0000256" key="13">
    <source>
        <dbReference type="SAM" id="Phobius"/>
    </source>
</evidence>
<evidence type="ECO:0000313" key="15">
    <source>
        <dbReference type="EMBL" id="KAJ8312268.1"/>
    </source>
</evidence>
<feature type="domain" description="Phospholipase C/D" evidence="14">
    <location>
        <begin position="11"/>
        <end position="141"/>
    </location>
</feature>
<dbReference type="Pfam" id="PF01839">
    <property type="entry name" value="FG-GAP"/>
    <property type="match status" value="1"/>
</dbReference>
<keyword evidence="16" id="KW-1185">Reference proteome</keyword>
<evidence type="ECO:0000256" key="8">
    <source>
        <dbReference type="ARBA" id="ARBA00022801"/>
    </source>
</evidence>
<keyword evidence="6" id="KW-0732">Signal</keyword>
<proteinExistence type="inferred from homology"/>
<dbReference type="EC" id="3.1.4.50" evidence="3"/>
<reference evidence="15 16" key="1">
    <citation type="submission" date="2022-12" db="EMBL/GenBank/DDBJ databases">
        <title>Chromosome-level genome of Tegillarca granosa.</title>
        <authorList>
            <person name="Kim J."/>
        </authorList>
    </citation>
    <scope>NUCLEOTIDE SEQUENCE [LARGE SCALE GENOMIC DNA]</scope>
    <source>
        <strain evidence="15">Teg-2019</strain>
        <tissue evidence="15">Adductor muscle</tissue>
    </source>
</reference>
<protein>
    <recommendedName>
        <fullName evidence="4">Phosphatidylinositol-glycan-specific phospholipase D</fullName>
        <ecNumber evidence="3">3.1.4.50</ecNumber>
    </recommendedName>
    <alternativeName>
        <fullName evidence="10">Glycosyl-phosphatidylinositol-specific phospholipase D</fullName>
    </alternativeName>
</protein>
<comment type="subcellular location">
    <subcellularLocation>
        <location evidence="1">Secreted</location>
    </subcellularLocation>
</comment>
<evidence type="ECO:0000256" key="12">
    <source>
        <dbReference type="PROSITE-ProRule" id="PRU00803"/>
    </source>
</evidence>
<dbReference type="InterPro" id="IPR029002">
    <property type="entry name" value="PLPC/GPLD1"/>
</dbReference>
<dbReference type="EMBL" id="JARBDR010000440">
    <property type="protein sequence ID" value="KAJ8312268.1"/>
    <property type="molecule type" value="Genomic_DNA"/>
</dbReference>
<keyword evidence="7" id="KW-0677">Repeat</keyword>
<dbReference type="InterPro" id="IPR028994">
    <property type="entry name" value="Integrin_alpha_N"/>
</dbReference>
<evidence type="ECO:0000256" key="3">
    <source>
        <dbReference type="ARBA" id="ARBA00012284"/>
    </source>
</evidence>
<dbReference type="PROSITE" id="PS51470">
    <property type="entry name" value="FG_GAP"/>
    <property type="match status" value="1"/>
</dbReference>
<evidence type="ECO:0000256" key="11">
    <source>
        <dbReference type="ARBA" id="ARBA00093237"/>
    </source>
</evidence>
<evidence type="ECO:0000256" key="1">
    <source>
        <dbReference type="ARBA" id="ARBA00004613"/>
    </source>
</evidence>
<dbReference type="SMART" id="SM00191">
    <property type="entry name" value="Int_alpha"/>
    <property type="match status" value="4"/>
</dbReference>
<dbReference type="Gene3D" id="2.130.10.130">
    <property type="entry name" value="Integrin alpha, N-terminal"/>
    <property type="match status" value="2"/>
</dbReference>
<name>A0ABQ9F9K1_TEGGR</name>
<keyword evidence="8" id="KW-0378">Hydrolase</keyword>
<evidence type="ECO:0000256" key="2">
    <source>
        <dbReference type="ARBA" id="ARBA00008652"/>
    </source>
</evidence>
<keyword evidence="9" id="KW-0325">Glycoprotein</keyword>
<evidence type="ECO:0000259" key="14">
    <source>
        <dbReference type="Pfam" id="PF00882"/>
    </source>
</evidence>